<dbReference type="GO" id="GO:0003723">
    <property type="term" value="F:RNA binding"/>
    <property type="evidence" value="ECO:0007669"/>
    <property type="project" value="InterPro"/>
</dbReference>
<evidence type="ECO:0000256" key="1">
    <source>
        <dbReference type="ARBA" id="ARBA00000385"/>
    </source>
</evidence>
<dbReference type="Proteomes" id="UP000245020">
    <property type="component" value="Unassembled WGS sequence"/>
</dbReference>
<dbReference type="CDD" id="cd21152">
    <property type="entry name" value="PUA_TruB_bacterial"/>
    <property type="match status" value="1"/>
</dbReference>
<feature type="domain" description="Pseudouridine synthase II N-terminal" evidence="6">
    <location>
        <begin position="34"/>
        <end position="183"/>
    </location>
</feature>
<organism evidence="9 10">
    <name type="scientific">Ignatzschineria ureiclastica</name>
    <dbReference type="NCBI Taxonomy" id="472582"/>
    <lineage>
        <taxon>Bacteria</taxon>
        <taxon>Pseudomonadati</taxon>
        <taxon>Pseudomonadota</taxon>
        <taxon>Gammaproteobacteria</taxon>
        <taxon>Cardiobacteriales</taxon>
        <taxon>Ignatzschineriaceae</taxon>
        <taxon>Ignatzschineria</taxon>
    </lineage>
</organism>
<keyword evidence="10" id="KW-1185">Reference proteome</keyword>
<dbReference type="SUPFAM" id="SSF88697">
    <property type="entry name" value="PUA domain-like"/>
    <property type="match status" value="1"/>
</dbReference>
<dbReference type="CDD" id="cd02573">
    <property type="entry name" value="PseudoU_synth_EcTruB"/>
    <property type="match status" value="1"/>
</dbReference>
<dbReference type="RefSeq" id="WP_109189937.1">
    <property type="nucleotide sequence ID" value="NZ_BMYA01000004.1"/>
</dbReference>
<reference evidence="10" key="1">
    <citation type="submission" date="2018-05" db="EMBL/GenBank/DDBJ databases">
        <title>Ignatzschineria dubaiensis sp. nov., isolated from necrotic foot tissues of dromedaries (Camelus dromedarius) and associated maggots in Dubai, United Arab Emirates.</title>
        <authorList>
            <person name="Tsang C.C."/>
            <person name="Tang J.Y.M."/>
            <person name="Fong J.Y.H."/>
            <person name="Kinne J."/>
            <person name="Lee H.H."/>
            <person name="Joseph M."/>
            <person name="Jose S."/>
            <person name="Schuster R.K."/>
            <person name="Tang Y."/>
            <person name="Sivakumar S."/>
            <person name="Chen J.H.K."/>
            <person name="Teng J.L.L."/>
            <person name="Lau S.K.P."/>
            <person name="Wernery U."/>
            <person name="Woo P.C.Y."/>
        </authorList>
    </citation>
    <scope>NUCLEOTIDE SEQUENCE [LARGE SCALE GENOMIC DNA]</scope>
    <source>
        <strain evidence="10">KCTC 22644</strain>
    </source>
</reference>
<dbReference type="Pfam" id="PF16198">
    <property type="entry name" value="TruB_C_2"/>
    <property type="match status" value="1"/>
</dbReference>
<keyword evidence="4 5" id="KW-0413">Isomerase</keyword>
<dbReference type="Gene3D" id="2.30.130.10">
    <property type="entry name" value="PUA domain"/>
    <property type="match status" value="1"/>
</dbReference>
<dbReference type="PANTHER" id="PTHR13767">
    <property type="entry name" value="TRNA-PSEUDOURIDINE SYNTHASE"/>
    <property type="match status" value="1"/>
</dbReference>
<comment type="function">
    <text evidence="5">Responsible for synthesis of pseudouridine from uracil-55 in the psi GC loop of transfer RNAs.</text>
</comment>
<dbReference type="PANTHER" id="PTHR13767:SF2">
    <property type="entry name" value="PSEUDOURIDYLATE SYNTHASE TRUB1"/>
    <property type="match status" value="1"/>
</dbReference>
<dbReference type="InterPro" id="IPR020103">
    <property type="entry name" value="PsdUridine_synth_cat_dom_sf"/>
</dbReference>
<dbReference type="HAMAP" id="MF_01080">
    <property type="entry name" value="TruB_bact"/>
    <property type="match status" value="1"/>
</dbReference>
<dbReference type="GO" id="GO:0160148">
    <property type="term" value="F:tRNA pseudouridine(55) synthase activity"/>
    <property type="evidence" value="ECO:0007669"/>
    <property type="project" value="UniProtKB-EC"/>
</dbReference>
<evidence type="ECO:0000256" key="5">
    <source>
        <dbReference type="HAMAP-Rule" id="MF_01080"/>
    </source>
</evidence>
<evidence type="ECO:0000313" key="9">
    <source>
        <dbReference type="EMBL" id="PWD80503.1"/>
    </source>
</evidence>
<feature type="domain" description="tRNA pseudouridylate synthase B C-terminal" evidence="8">
    <location>
        <begin position="184"/>
        <end position="246"/>
    </location>
</feature>
<dbReference type="Pfam" id="PF01509">
    <property type="entry name" value="TruB_N"/>
    <property type="match status" value="1"/>
</dbReference>
<protein>
    <recommendedName>
        <fullName evidence="5">tRNA pseudouridine synthase B</fullName>
        <ecNumber evidence="5">5.4.99.25</ecNumber>
    </recommendedName>
    <alternativeName>
        <fullName evidence="5">tRNA pseudouridine(55) synthase</fullName>
        <shortName evidence="5">Psi55 synthase</shortName>
    </alternativeName>
    <alternativeName>
        <fullName evidence="5">tRNA pseudouridylate synthase</fullName>
    </alternativeName>
    <alternativeName>
        <fullName evidence="5">tRNA-uridine isomerase</fullName>
    </alternativeName>
</protein>
<evidence type="ECO:0000256" key="2">
    <source>
        <dbReference type="ARBA" id="ARBA00005642"/>
    </source>
</evidence>
<proteinExistence type="inferred from homology"/>
<dbReference type="EC" id="5.4.99.25" evidence="5"/>
<dbReference type="InterPro" id="IPR036974">
    <property type="entry name" value="PUA_sf"/>
</dbReference>
<dbReference type="InterPro" id="IPR015240">
    <property type="entry name" value="tRNA_sdUridine_synth_fam1_C"/>
</dbReference>
<dbReference type="AlphaFoldDB" id="A0A2U2ACX4"/>
<sequence length="310" mass="34850">MNQKIKHKRRHLDGILLLDKPKGMTSNHALQRVKRLFNAEKAGHSGTLDPMATGMLPICFGEATKFAGQLLDKDKQYQFTCKLGEKTATGDEEGEIIEMCSPPQNLTPEKLNNILQQFIGEIAQVPPMVSALHHNGKRLYELAREGIEVERKPRLITISALTLDHLGEYEFTATVTCSKGTYVRVLAEDIAQKLDTAGHLTMLRRLAIDPFIDTPMVSLETLETMINNDPNPLQLDQFLYPIDHALTDLPILTFNAIDSDRILHGQRIHIEGTLEYPLYRLYSDQNQFLGIGAPHTPTSIGPKRIIQPRI</sequence>
<comment type="similarity">
    <text evidence="2 5">Belongs to the pseudouridine synthase TruB family. Type 1 subfamily.</text>
</comment>
<feature type="domain" description="tRNA pseudouridine synthase II TruB subfamily 1 C-terminal" evidence="7">
    <location>
        <begin position="254"/>
        <end position="306"/>
    </location>
</feature>
<dbReference type="InterPro" id="IPR002501">
    <property type="entry name" value="PsdUridine_synth_N"/>
</dbReference>
<dbReference type="InterPro" id="IPR014780">
    <property type="entry name" value="tRNA_psdUridine_synth_TruB"/>
</dbReference>
<dbReference type="Gene3D" id="3.30.2350.10">
    <property type="entry name" value="Pseudouridine synthase"/>
    <property type="match status" value="1"/>
</dbReference>
<name>A0A2U2ACX4_9GAMM</name>
<dbReference type="OrthoDB" id="9802309at2"/>
<evidence type="ECO:0000313" key="10">
    <source>
        <dbReference type="Proteomes" id="UP000245020"/>
    </source>
</evidence>
<evidence type="ECO:0000256" key="3">
    <source>
        <dbReference type="ARBA" id="ARBA00022694"/>
    </source>
</evidence>
<evidence type="ECO:0000259" key="6">
    <source>
        <dbReference type="Pfam" id="PF01509"/>
    </source>
</evidence>
<dbReference type="GO" id="GO:0031119">
    <property type="term" value="P:tRNA pseudouridine synthesis"/>
    <property type="evidence" value="ECO:0007669"/>
    <property type="project" value="UniProtKB-UniRule"/>
</dbReference>
<gene>
    <name evidence="5" type="primary">truB</name>
    <name evidence="9" type="ORF">DC083_09365</name>
</gene>
<dbReference type="SUPFAM" id="SSF55120">
    <property type="entry name" value="Pseudouridine synthase"/>
    <property type="match status" value="1"/>
</dbReference>
<comment type="catalytic activity">
    <reaction evidence="1 5">
        <text>uridine(55) in tRNA = pseudouridine(55) in tRNA</text>
        <dbReference type="Rhea" id="RHEA:42532"/>
        <dbReference type="Rhea" id="RHEA-COMP:10101"/>
        <dbReference type="Rhea" id="RHEA-COMP:10102"/>
        <dbReference type="ChEBI" id="CHEBI:65314"/>
        <dbReference type="ChEBI" id="CHEBI:65315"/>
        <dbReference type="EC" id="5.4.99.25"/>
    </reaction>
</comment>
<evidence type="ECO:0000259" key="7">
    <source>
        <dbReference type="Pfam" id="PF09157"/>
    </source>
</evidence>
<dbReference type="NCBIfam" id="TIGR00431">
    <property type="entry name" value="TruB"/>
    <property type="match status" value="1"/>
</dbReference>
<dbReference type="GO" id="GO:1990481">
    <property type="term" value="P:mRNA pseudouridine synthesis"/>
    <property type="evidence" value="ECO:0007669"/>
    <property type="project" value="TreeGrafter"/>
</dbReference>
<comment type="caution">
    <text evidence="9">The sequence shown here is derived from an EMBL/GenBank/DDBJ whole genome shotgun (WGS) entry which is preliminary data.</text>
</comment>
<feature type="active site" description="Nucleophile" evidence="5">
    <location>
        <position position="49"/>
    </location>
</feature>
<keyword evidence="3 5" id="KW-0819">tRNA processing</keyword>
<dbReference type="InterPro" id="IPR015947">
    <property type="entry name" value="PUA-like_sf"/>
</dbReference>
<dbReference type="EMBL" id="QEWQ01000006">
    <property type="protein sequence ID" value="PWD80503.1"/>
    <property type="molecule type" value="Genomic_DNA"/>
</dbReference>
<accession>A0A2U2ACX4</accession>
<dbReference type="InterPro" id="IPR032819">
    <property type="entry name" value="TruB_C"/>
</dbReference>
<evidence type="ECO:0000259" key="8">
    <source>
        <dbReference type="Pfam" id="PF16198"/>
    </source>
</evidence>
<evidence type="ECO:0000256" key="4">
    <source>
        <dbReference type="ARBA" id="ARBA00023235"/>
    </source>
</evidence>
<dbReference type="Pfam" id="PF09157">
    <property type="entry name" value="TruB-C_2"/>
    <property type="match status" value="1"/>
</dbReference>